<proteinExistence type="predicted"/>
<organism evidence="2 3">
    <name type="scientific">Solihabitans fulvus</name>
    <dbReference type="NCBI Taxonomy" id="1892852"/>
    <lineage>
        <taxon>Bacteria</taxon>
        <taxon>Bacillati</taxon>
        <taxon>Actinomycetota</taxon>
        <taxon>Actinomycetes</taxon>
        <taxon>Pseudonocardiales</taxon>
        <taxon>Pseudonocardiaceae</taxon>
        <taxon>Solihabitans</taxon>
    </lineage>
</organism>
<dbReference type="AlphaFoldDB" id="A0A5B2XJI2"/>
<dbReference type="Proteomes" id="UP000323454">
    <property type="component" value="Unassembled WGS sequence"/>
</dbReference>
<comment type="caution">
    <text evidence="2">The sequence shown here is derived from an EMBL/GenBank/DDBJ whole genome shotgun (WGS) entry which is preliminary data.</text>
</comment>
<dbReference type="RefSeq" id="WP_149849261.1">
    <property type="nucleotide sequence ID" value="NZ_VUOB01000017.1"/>
</dbReference>
<reference evidence="2 3" key="1">
    <citation type="submission" date="2019-09" db="EMBL/GenBank/DDBJ databases">
        <title>Goodfellowia gen. nov., a new genus of the Pseudonocardineae related to Actinoalloteichus, containing Goodfellowia coeruleoviolacea gen. nov., comb. nov. gen. nov., comb. nov.</title>
        <authorList>
            <person name="Labeda D."/>
        </authorList>
    </citation>
    <scope>NUCLEOTIDE SEQUENCE [LARGE SCALE GENOMIC DNA]</scope>
    <source>
        <strain evidence="2 3">AN110305</strain>
    </source>
</reference>
<keyword evidence="3" id="KW-1185">Reference proteome</keyword>
<sequence length="103" mass="11659">MKFLVLWRMELSLLSSEMAAAVARMPRYANPLEQRGIVIARYHLVGQHGGAWIYEVGSNEELEHLLAMSPVYNFARYEVHPLAEMPDPLAADPLASEERQPNP</sequence>
<dbReference type="InterPro" id="IPR011008">
    <property type="entry name" value="Dimeric_a/b-barrel"/>
</dbReference>
<dbReference type="EMBL" id="VUOB01000017">
    <property type="protein sequence ID" value="KAA2263396.1"/>
    <property type="molecule type" value="Genomic_DNA"/>
</dbReference>
<feature type="domain" description="Muconolactone isomerase" evidence="1">
    <location>
        <begin position="1"/>
        <end position="86"/>
    </location>
</feature>
<evidence type="ECO:0000259" key="1">
    <source>
        <dbReference type="Pfam" id="PF02426"/>
    </source>
</evidence>
<dbReference type="Gene3D" id="3.30.70.1060">
    <property type="entry name" value="Dimeric alpha+beta barrel"/>
    <property type="match status" value="1"/>
</dbReference>
<dbReference type="OrthoDB" id="3827174at2"/>
<protein>
    <recommendedName>
        <fullName evidence="1">Muconolactone isomerase domain-containing protein</fullName>
    </recommendedName>
</protein>
<name>A0A5B2XJI2_9PSEU</name>
<evidence type="ECO:0000313" key="3">
    <source>
        <dbReference type="Proteomes" id="UP000323454"/>
    </source>
</evidence>
<reference evidence="2 3" key="2">
    <citation type="submission" date="2019-09" db="EMBL/GenBank/DDBJ databases">
        <authorList>
            <person name="Jin C."/>
        </authorList>
    </citation>
    <scope>NUCLEOTIDE SEQUENCE [LARGE SCALE GENOMIC DNA]</scope>
    <source>
        <strain evidence="2 3">AN110305</strain>
    </source>
</reference>
<dbReference type="Pfam" id="PF02426">
    <property type="entry name" value="MIase"/>
    <property type="match status" value="1"/>
</dbReference>
<accession>A0A5B2XJI2</accession>
<dbReference type="SUPFAM" id="SSF54909">
    <property type="entry name" value="Dimeric alpha+beta barrel"/>
    <property type="match status" value="1"/>
</dbReference>
<evidence type="ECO:0000313" key="2">
    <source>
        <dbReference type="EMBL" id="KAA2263396.1"/>
    </source>
</evidence>
<gene>
    <name evidence="2" type="ORF">F0L68_10215</name>
</gene>
<dbReference type="InterPro" id="IPR026029">
    <property type="entry name" value="MLI_dom"/>
</dbReference>